<dbReference type="GeneID" id="18924206"/>
<dbReference type="EMBL" id="GL883136">
    <property type="protein sequence ID" value="EGG01704.1"/>
    <property type="molecule type" value="Genomic_DNA"/>
</dbReference>
<dbReference type="VEuPathDB" id="FungiDB:MELLADRAFT_110832"/>
<gene>
    <name evidence="1" type="ORF">MELLADRAFT_110832</name>
</gene>
<protein>
    <submittedName>
        <fullName evidence="1">Uncharacterized protein</fullName>
    </submittedName>
</protein>
<evidence type="ECO:0000313" key="2">
    <source>
        <dbReference type="Proteomes" id="UP000001072"/>
    </source>
</evidence>
<proteinExistence type="predicted"/>
<accession>F4S143</accession>
<dbReference type="InParanoid" id="F4S143"/>
<sequence length="600" mass="68581">MLGTVEFTSSIWADDELKASWASLKTLEAAATHCLQTPSFQDYSERAKAEIFRNSDKQRLDLLELYNHKHKISKSDKNKEFLVTPWRKMLRIFMGVYFVVVKKENFEEISTLESLVMKNTPIKPLPSRSHQPGNLYKEFISHIMARLGERIVLTILIRSLSSAPVHNIPETYQSISRLLTPEAQYGTAFTKYMRFIDMAERLVLAGIKNVDLIKSFASMGTKEVERFVKPLKWVRGFDDLHEILFHRGVLGDGSPTSYFTTAFQGEEIHTVQLIKSGFQRMQYLAPGKMMQILNNLQGIQSGQVEFESILGGFKMLKSWDTFSEGVDDTIGEKKIALSKIAHMIAFAIQSLEDENEHVVFLHMVECFLGELKPLKDINSDLIFEHTINTLMFFFLIKEVSTIVGSLITLEDINSVSGNQLFVLQSIQFFQAILKSTLTQTNQRRRAKYLQLNQSMHSEIGKIYRVYLSLTHHFNNLSAMAHGQLLTEYCIQNLKDDIKDIQKFDTKKLAYASLFRNYDREAQKEKTILYQSQKARYSCFLSSIQAFPTKETRAKNLPIASISEAGSQADGGHIQKKFKLFGSFIPIPDTFSGIQMEQVEG</sequence>
<organism evidence="2">
    <name type="scientific">Melampsora larici-populina (strain 98AG31 / pathotype 3-4-7)</name>
    <name type="common">Poplar leaf rust fungus</name>
    <dbReference type="NCBI Taxonomy" id="747676"/>
    <lineage>
        <taxon>Eukaryota</taxon>
        <taxon>Fungi</taxon>
        <taxon>Dikarya</taxon>
        <taxon>Basidiomycota</taxon>
        <taxon>Pucciniomycotina</taxon>
        <taxon>Pucciniomycetes</taxon>
        <taxon>Pucciniales</taxon>
        <taxon>Melampsoraceae</taxon>
        <taxon>Melampsora</taxon>
    </lineage>
</organism>
<dbReference type="RefSeq" id="XP_007415049.1">
    <property type="nucleotide sequence ID" value="XM_007414987.1"/>
</dbReference>
<keyword evidence="2" id="KW-1185">Reference proteome</keyword>
<evidence type="ECO:0000313" key="1">
    <source>
        <dbReference type="EMBL" id="EGG01704.1"/>
    </source>
</evidence>
<name>F4S143_MELLP</name>
<dbReference type="OrthoDB" id="10501929at2759"/>
<reference evidence="2" key="1">
    <citation type="journal article" date="2011" name="Proc. Natl. Acad. Sci. U.S.A.">
        <title>Obligate biotrophy features unraveled by the genomic analysis of rust fungi.</title>
        <authorList>
            <person name="Duplessis S."/>
            <person name="Cuomo C.A."/>
            <person name="Lin Y.-C."/>
            <person name="Aerts A."/>
            <person name="Tisserant E."/>
            <person name="Veneault-Fourrey C."/>
            <person name="Joly D.L."/>
            <person name="Hacquard S."/>
            <person name="Amselem J."/>
            <person name="Cantarel B.L."/>
            <person name="Chiu R."/>
            <person name="Coutinho P.M."/>
            <person name="Feau N."/>
            <person name="Field M."/>
            <person name="Frey P."/>
            <person name="Gelhaye E."/>
            <person name="Goldberg J."/>
            <person name="Grabherr M.G."/>
            <person name="Kodira C.D."/>
            <person name="Kohler A."/>
            <person name="Kuees U."/>
            <person name="Lindquist E.A."/>
            <person name="Lucas S.M."/>
            <person name="Mago R."/>
            <person name="Mauceli E."/>
            <person name="Morin E."/>
            <person name="Murat C."/>
            <person name="Pangilinan J.L."/>
            <person name="Park R."/>
            <person name="Pearson M."/>
            <person name="Quesneville H."/>
            <person name="Rouhier N."/>
            <person name="Sakthikumar S."/>
            <person name="Salamov A.A."/>
            <person name="Schmutz J."/>
            <person name="Selles B."/>
            <person name="Shapiro H."/>
            <person name="Tanguay P."/>
            <person name="Tuskan G.A."/>
            <person name="Henrissat B."/>
            <person name="Van de Peer Y."/>
            <person name="Rouze P."/>
            <person name="Ellis J.G."/>
            <person name="Dodds P.N."/>
            <person name="Schein J.E."/>
            <person name="Zhong S."/>
            <person name="Hamelin R.C."/>
            <person name="Grigoriev I.V."/>
            <person name="Szabo L.J."/>
            <person name="Martin F."/>
        </authorList>
    </citation>
    <scope>NUCLEOTIDE SEQUENCE [LARGE SCALE GENOMIC DNA]</scope>
    <source>
        <strain evidence="2">98AG31 / pathotype 3-4-7</strain>
    </source>
</reference>
<dbReference type="KEGG" id="mlr:MELLADRAFT_110832"/>
<dbReference type="HOGENOM" id="CLU_454975_0_0_1"/>
<dbReference type="Proteomes" id="UP000001072">
    <property type="component" value="Unassembled WGS sequence"/>
</dbReference>
<dbReference type="AlphaFoldDB" id="F4S143"/>